<dbReference type="Proteomes" id="UP000294933">
    <property type="component" value="Unassembled WGS sequence"/>
</dbReference>
<dbReference type="VEuPathDB" id="FungiDB:BD410DRAFT_899300"/>
<sequence length="159" mass="18439">MVVYIVQVMNNTSRTLHYHNLESDKKIDIQPKTVRYENNGWIPCSKYYKDAVPYKATNHINVRLNNGPTAEISDDRWKFGIVGPVSYTNTREEYRVGDLKSGGQYMMRVDEIHDGRETNVGFTFYEYEDKYKVTATYITLQLIQQLGPVVALVLMAIFL</sequence>
<name>A0A4Y7Q1R9_9AGAM</name>
<dbReference type="AlphaFoldDB" id="A0A4Y7Q1R9"/>
<protein>
    <submittedName>
        <fullName evidence="1">Uncharacterized protein</fullName>
    </submittedName>
</protein>
<evidence type="ECO:0000313" key="2">
    <source>
        <dbReference type="Proteomes" id="UP000294933"/>
    </source>
</evidence>
<evidence type="ECO:0000313" key="1">
    <source>
        <dbReference type="EMBL" id="TDL20799.1"/>
    </source>
</evidence>
<dbReference type="OrthoDB" id="2303397at2759"/>
<gene>
    <name evidence="1" type="ORF">BD410DRAFT_899300</name>
</gene>
<reference evidence="1 2" key="1">
    <citation type="submission" date="2018-06" db="EMBL/GenBank/DDBJ databases">
        <title>A transcriptomic atlas of mushroom development highlights an independent origin of complex multicellularity.</title>
        <authorList>
            <consortium name="DOE Joint Genome Institute"/>
            <person name="Krizsan K."/>
            <person name="Almasi E."/>
            <person name="Merenyi Z."/>
            <person name="Sahu N."/>
            <person name="Viragh M."/>
            <person name="Koszo T."/>
            <person name="Mondo S."/>
            <person name="Kiss B."/>
            <person name="Balint B."/>
            <person name="Kues U."/>
            <person name="Barry K."/>
            <person name="Hegedus J.C."/>
            <person name="Henrissat B."/>
            <person name="Johnson J."/>
            <person name="Lipzen A."/>
            <person name="Ohm R."/>
            <person name="Nagy I."/>
            <person name="Pangilinan J."/>
            <person name="Yan J."/>
            <person name="Xiong Y."/>
            <person name="Grigoriev I.V."/>
            <person name="Hibbett D.S."/>
            <person name="Nagy L.G."/>
        </authorList>
    </citation>
    <scope>NUCLEOTIDE SEQUENCE [LARGE SCALE GENOMIC DNA]</scope>
    <source>
        <strain evidence="1 2">SZMC22713</strain>
    </source>
</reference>
<organism evidence="1 2">
    <name type="scientific">Rickenella mellea</name>
    <dbReference type="NCBI Taxonomy" id="50990"/>
    <lineage>
        <taxon>Eukaryota</taxon>
        <taxon>Fungi</taxon>
        <taxon>Dikarya</taxon>
        <taxon>Basidiomycota</taxon>
        <taxon>Agaricomycotina</taxon>
        <taxon>Agaricomycetes</taxon>
        <taxon>Hymenochaetales</taxon>
        <taxon>Rickenellaceae</taxon>
        <taxon>Rickenella</taxon>
    </lineage>
</organism>
<dbReference type="EMBL" id="ML170185">
    <property type="protein sequence ID" value="TDL20799.1"/>
    <property type="molecule type" value="Genomic_DNA"/>
</dbReference>
<keyword evidence="2" id="KW-1185">Reference proteome</keyword>
<proteinExistence type="predicted"/>
<accession>A0A4Y7Q1R9</accession>